<dbReference type="Proteomes" id="UP001141327">
    <property type="component" value="Unassembled WGS sequence"/>
</dbReference>
<sequence>MEYQSAVILLNQCGQPCIVNLCSGVVGCRGVTVAEADTITGIPTTIDPAIITRTGGDGDYYIPLLSSLIWSARLLLLIIDTRYLRHEIFVTPAPACLADHRHDCPGISVAGCGLWVGSGPKDRAFPKGPLGPTTALMDIAKGYTTLIDLYNVAFLVACSGSLSYAGSITWCSGTDPCVGTASAARSLVGAAAGDKVGPLLSALLGWGAEDREWGRERLPRLPTVRWLASPSLADPLPIPPLCLRHDGDPGPERHAALYDLVRWSSSSTTASSMTMSAPPPIAPTPKRHEFDQTSPTSVTHSRI</sequence>
<evidence type="ECO:0000313" key="2">
    <source>
        <dbReference type="EMBL" id="KAJ4452553.1"/>
    </source>
</evidence>
<protein>
    <submittedName>
        <fullName evidence="2">Uncharacterized protein</fullName>
    </submittedName>
</protein>
<name>A0ABQ8U428_9EUKA</name>
<dbReference type="InterPro" id="IPR043710">
    <property type="entry name" value="DUF5650"/>
</dbReference>
<dbReference type="EMBL" id="JAPMOS010000458">
    <property type="protein sequence ID" value="KAJ4452553.1"/>
    <property type="molecule type" value="Genomic_DNA"/>
</dbReference>
<feature type="region of interest" description="Disordered" evidence="1">
    <location>
        <begin position="269"/>
        <end position="303"/>
    </location>
</feature>
<evidence type="ECO:0000313" key="3">
    <source>
        <dbReference type="Proteomes" id="UP001141327"/>
    </source>
</evidence>
<reference evidence="2" key="1">
    <citation type="journal article" date="2022" name="bioRxiv">
        <title>Genomics of Preaxostyla Flagellates Illuminates Evolutionary Transitions and the Path Towards Mitochondrial Loss.</title>
        <authorList>
            <person name="Novak L.V.F."/>
            <person name="Treitli S.C."/>
            <person name="Pyrih J."/>
            <person name="Halakuc P."/>
            <person name="Pipaliya S.V."/>
            <person name="Vacek V."/>
            <person name="Brzon O."/>
            <person name="Soukal P."/>
            <person name="Eme L."/>
            <person name="Dacks J.B."/>
            <person name="Karnkowska A."/>
            <person name="Elias M."/>
            <person name="Hampl V."/>
        </authorList>
    </citation>
    <scope>NUCLEOTIDE SEQUENCE</scope>
    <source>
        <strain evidence="2">RCP-MX</strain>
    </source>
</reference>
<keyword evidence="3" id="KW-1185">Reference proteome</keyword>
<evidence type="ECO:0000256" key="1">
    <source>
        <dbReference type="SAM" id="MobiDB-lite"/>
    </source>
</evidence>
<dbReference type="Pfam" id="PF18888">
    <property type="entry name" value="DUF5650"/>
    <property type="match status" value="1"/>
</dbReference>
<organism evidence="2 3">
    <name type="scientific">Paratrimastix pyriformis</name>
    <dbReference type="NCBI Taxonomy" id="342808"/>
    <lineage>
        <taxon>Eukaryota</taxon>
        <taxon>Metamonada</taxon>
        <taxon>Preaxostyla</taxon>
        <taxon>Paratrimastigidae</taxon>
        <taxon>Paratrimastix</taxon>
    </lineage>
</organism>
<gene>
    <name evidence="2" type="ORF">PAPYR_13248</name>
</gene>
<comment type="caution">
    <text evidence="2">The sequence shown here is derived from an EMBL/GenBank/DDBJ whole genome shotgun (WGS) entry which is preliminary data.</text>
</comment>
<accession>A0ABQ8U428</accession>
<feature type="compositionally biased region" description="Polar residues" evidence="1">
    <location>
        <begin position="292"/>
        <end position="303"/>
    </location>
</feature>
<proteinExistence type="predicted"/>